<sequence>MSEQQYRKMLIAKLFDADVTEVLATSAINLDDAGFFQFYKVLVEEQDYLRETVQKAKASKAEAVAKSVAKTNVHTVTLAQTAPQLTSAELTMQMLQERYKK</sequence>
<proteinExistence type="predicted"/>
<evidence type="ECO:0000313" key="2">
    <source>
        <dbReference type="Proteomes" id="UP000248640"/>
    </source>
</evidence>
<protein>
    <submittedName>
        <fullName evidence="1">Uncharacterized protein</fullName>
    </submittedName>
</protein>
<dbReference type="AlphaFoldDB" id="A0A8B4IA32"/>
<accession>A0A8B4IA32</accession>
<dbReference type="RefSeq" id="WP_096236916.1">
    <property type="nucleotide sequence ID" value="NZ_CBCRXZ010000002.1"/>
</dbReference>
<evidence type="ECO:0000313" key="1">
    <source>
        <dbReference type="EMBL" id="SQF91880.1"/>
    </source>
</evidence>
<gene>
    <name evidence="1" type="ORF">NCTC10038_03308</name>
</gene>
<dbReference type="EMBL" id="LS483372">
    <property type="protein sequence ID" value="SQF91880.1"/>
    <property type="molecule type" value="Genomic_DNA"/>
</dbReference>
<reference evidence="1 2" key="1">
    <citation type="submission" date="2018-06" db="EMBL/GenBank/DDBJ databases">
        <authorList>
            <consortium name="Pathogen Informatics"/>
            <person name="Doyle S."/>
        </authorList>
    </citation>
    <scope>NUCLEOTIDE SEQUENCE [LARGE SCALE GENOMIC DNA]</scope>
    <source>
        <strain evidence="1 2">NCTC10038</strain>
    </source>
</reference>
<organism evidence="1 2">
    <name type="scientific">Pseudomonas fluorescens</name>
    <dbReference type="NCBI Taxonomy" id="294"/>
    <lineage>
        <taxon>Bacteria</taxon>
        <taxon>Pseudomonadati</taxon>
        <taxon>Pseudomonadota</taxon>
        <taxon>Gammaproteobacteria</taxon>
        <taxon>Pseudomonadales</taxon>
        <taxon>Pseudomonadaceae</taxon>
        <taxon>Pseudomonas</taxon>
    </lineage>
</organism>
<dbReference type="Proteomes" id="UP000248640">
    <property type="component" value="Chromosome 1"/>
</dbReference>
<dbReference type="GeneID" id="61639195"/>
<name>A0A8B4IA32_PSEFL</name>